<evidence type="ECO:0000313" key="1">
    <source>
        <dbReference type="EMBL" id="CAG5085253.1"/>
    </source>
</evidence>
<dbReference type="Proteomes" id="UP000683507">
    <property type="component" value="Chromosome"/>
</dbReference>
<reference evidence="1" key="1">
    <citation type="submission" date="2021-04" db="EMBL/GenBank/DDBJ databases">
        <authorList>
            <person name="Rodrigo-Torres L."/>
            <person name="Arahal R. D."/>
            <person name="Lucena T."/>
        </authorList>
    </citation>
    <scope>NUCLEOTIDE SEQUENCE</scope>
    <source>
        <strain evidence="1">AS29M-1</strain>
    </source>
</reference>
<evidence type="ECO:0000313" key="2">
    <source>
        <dbReference type="Proteomes" id="UP000683507"/>
    </source>
</evidence>
<proteinExistence type="predicted"/>
<dbReference type="EMBL" id="OU015584">
    <property type="protein sequence ID" value="CAG5085253.1"/>
    <property type="molecule type" value="Genomic_DNA"/>
</dbReference>
<accession>A0A916NCH2</accession>
<gene>
    <name evidence="1" type="ORF">CRYO30217_02701</name>
</gene>
<protein>
    <submittedName>
        <fullName evidence="1">Uncharacterized protein</fullName>
    </submittedName>
</protein>
<name>A0A916NCH2_9FLAO</name>
<organism evidence="1 2">
    <name type="scientific">Parvicella tangerina</name>
    <dbReference type="NCBI Taxonomy" id="2829795"/>
    <lineage>
        <taxon>Bacteria</taxon>
        <taxon>Pseudomonadati</taxon>
        <taxon>Bacteroidota</taxon>
        <taxon>Flavobacteriia</taxon>
        <taxon>Flavobacteriales</taxon>
        <taxon>Parvicellaceae</taxon>
        <taxon>Parvicella</taxon>
    </lineage>
</organism>
<dbReference type="KEGG" id="ptan:CRYO30217_02701"/>
<keyword evidence="2" id="KW-1185">Reference proteome</keyword>
<sequence length="82" mass="9872">MTNFPVYRKYTNKNTFFKILSENEFEEISQLGNQLVSYHVIAHQYPEQLRIMDMIGCKDDIWCEISKDEYEKTKKLFQQGRA</sequence>
<dbReference type="RefSeq" id="WP_258542909.1">
    <property type="nucleotide sequence ID" value="NZ_OU015584.1"/>
</dbReference>
<dbReference type="AlphaFoldDB" id="A0A916NCH2"/>